<keyword evidence="9" id="KW-0378">Hydrolase</keyword>
<comment type="caution">
    <text evidence="16">The sequence shown here is derived from an EMBL/GenBank/DDBJ whole genome shotgun (WGS) entry which is preliminary data.</text>
</comment>
<evidence type="ECO:0000256" key="11">
    <source>
        <dbReference type="ARBA" id="ARBA00044770"/>
    </source>
</evidence>
<feature type="domain" description="Penicillin-binding protein transpeptidase" evidence="13">
    <location>
        <begin position="322"/>
        <end position="556"/>
    </location>
</feature>
<comment type="similarity">
    <text evidence="3">In the C-terminal section; belongs to the transpeptidase family.</text>
</comment>
<evidence type="ECO:0000259" key="13">
    <source>
        <dbReference type="Pfam" id="PF00905"/>
    </source>
</evidence>
<comment type="similarity">
    <text evidence="4">In the N-terminal section; belongs to the glycosyltransferase 51 family.</text>
</comment>
<dbReference type="Pfam" id="PF00905">
    <property type="entry name" value="Transpeptidase"/>
    <property type="match status" value="1"/>
</dbReference>
<dbReference type="InterPro" id="IPR001460">
    <property type="entry name" value="PCN-bd_Tpept"/>
</dbReference>
<dbReference type="InterPro" id="IPR011815">
    <property type="entry name" value="PBP_1c"/>
</dbReference>
<keyword evidence="10" id="KW-0511">Multifunctional enzyme</keyword>
<evidence type="ECO:0000256" key="7">
    <source>
        <dbReference type="ARBA" id="ARBA00022676"/>
    </source>
</evidence>
<evidence type="ECO:0000256" key="1">
    <source>
        <dbReference type="ARBA" id="ARBA00004377"/>
    </source>
</evidence>
<evidence type="ECO:0000256" key="10">
    <source>
        <dbReference type="ARBA" id="ARBA00023268"/>
    </source>
</evidence>
<keyword evidence="7" id="KW-0328">Glycosyltransferase</keyword>
<dbReference type="Pfam" id="PF00912">
    <property type="entry name" value="Transgly"/>
    <property type="match status" value="1"/>
</dbReference>
<comment type="pathway">
    <text evidence="2">Cell wall biogenesis; peptidoglycan biosynthesis.</text>
</comment>
<keyword evidence="17" id="KW-1185">Reference proteome</keyword>
<organism evidence="16 17">
    <name type="scientific">Crenobacter cavernae</name>
    <dbReference type="NCBI Taxonomy" id="2290923"/>
    <lineage>
        <taxon>Bacteria</taxon>
        <taxon>Pseudomonadati</taxon>
        <taxon>Pseudomonadota</taxon>
        <taxon>Betaproteobacteria</taxon>
        <taxon>Neisseriales</taxon>
        <taxon>Neisseriaceae</taxon>
        <taxon>Crenobacter</taxon>
    </lineage>
</organism>
<evidence type="ECO:0000313" key="17">
    <source>
        <dbReference type="Proteomes" id="UP000290682"/>
    </source>
</evidence>
<dbReference type="InterPro" id="IPR036950">
    <property type="entry name" value="PBP_transglycosylase"/>
</dbReference>
<dbReference type="InterPro" id="IPR001264">
    <property type="entry name" value="Glyco_trans_51"/>
</dbReference>
<evidence type="ECO:0000256" key="2">
    <source>
        <dbReference type="ARBA" id="ARBA00004752"/>
    </source>
</evidence>
<comment type="subcellular location">
    <subcellularLocation>
        <location evidence="1">Cell inner membrane</location>
        <topology evidence="1">Single-pass membrane protein</topology>
    </subcellularLocation>
</comment>
<dbReference type="Gene3D" id="1.10.3810.10">
    <property type="entry name" value="Biosynthetic peptidoglycan transglycosylase-like"/>
    <property type="match status" value="1"/>
</dbReference>
<comment type="catalytic activity">
    <reaction evidence="12">
        <text>[GlcNAc-(1-&gt;4)-Mur2Ac(oyl-L-Ala-gamma-D-Glu-L-Lys-D-Ala-D-Ala)](n)-di-trans,octa-cis-undecaprenyl diphosphate + beta-D-GlcNAc-(1-&gt;4)-Mur2Ac(oyl-L-Ala-gamma-D-Glu-L-Lys-D-Ala-D-Ala)-di-trans,octa-cis-undecaprenyl diphosphate = [GlcNAc-(1-&gt;4)-Mur2Ac(oyl-L-Ala-gamma-D-Glu-L-Lys-D-Ala-D-Ala)](n+1)-di-trans,octa-cis-undecaprenyl diphosphate + di-trans,octa-cis-undecaprenyl diphosphate + H(+)</text>
        <dbReference type="Rhea" id="RHEA:23708"/>
        <dbReference type="Rhea" id="RHEA-COMP:9602"/>
        <dbReference type="Rhea" id="RHEA-COMP:9603"/>
        <dbReference type="ChEBI" id="CHEBI:15378"/>
        <dbReference type="ChEBI" id="CHEBI:58405"/>
        <dbReference type="ChEBI" id="CHEBI:60033"/>
        <dbReference type="ChEBI" id="CHEBI:78435"/>
        <dbReference type="EC" id="2.4.99.28"/>
    </reaction>
</comment>
<evidence type="ECO:0000256" key="9">
    <source>
        <dbReference type="ARBA" id="ARBA00022801"/>
    </source>
</evidence>
<dbReference type="EC" id="2.4.99.28" evidence="11"/>
<dbReference type="SUPFAM" id="SSF56601">
    <property type="entry name" value="beta-lactamase/transpeptidase-like"/>
    <property type="match status" value="1"/>
</dbReference>
<sequence length="735" mass="79981">MRPTCSARCPIRRSGLPMASKRQAFLVATLMAALPATGLALPGFKDVKAAWRPSDVVVLDRLGQPLQRVRVDKTARRLDWVRIEDTSPTLRHALVLSEDKRFYEHSGVDWQGVAAAAWGNLWNTRTRGASTLTMQLAGLLDEDFKAGRDGRSVWQKVGQGWSASWLEARWSKAEILEAYLNLVSFRGELVGLGAMSAALFGKLPGGLNAEESAIAVALLRAPNAPADRVAARACRLLKEMKTALADCARVAIRARQALSRKNAPDPLAAQLAPHFALKLVARQKIAAGARVASTIDAGLQRYATATLRRHLAALAERNVQDGAAVVLDNASGDILAWIGSSGSLSAAAEVDGVTAPRQAGSTLKPFLYQLAIDGRWLTAASLLDDSPLDLQTASGLYAPQNYAKDFKGLVSVRTALASSLNVPAVRTIEIVSPMRLRDRLYELGLTSLVEDGDYYGYSLALGAADIRLIDLANAYRTLANQGLYSAMRWTWAEPRSKPIRKLDAATSFIIADILSDRTARARTFGLESALSTRYWSAVKTGTSKDMRDNWAVGFSRRHTVAVWVGNASGEPMWDVSGMHGAAPVWLALLDRLQRSAPPQPPTAPAGVTRRTVRYQDGVEAGRHEWFLAGTERELIVAERDRQANQPAGIAAPLDGSVFALDPDIPPANQRLLLRARGLNGATWRMDGKMIGRGVTLPWMPWPGRHSVELRDENGKVWDRVTFSVRGAFLKRPPGH</sequence>
<evidence type="ECO:0000259" key="15">
    <source>
        <dbReference type="Pfam" id="PF06832"/>
    </source>
</evidence>
<dbReference type="Gene3D" id="3.40.710.10">
    <property type="entry name" value="DD-peptidase/beta-lactamase superfamily"/>
    <property type="match status" value="1"/>
</dbReference>
<evidence type="ECO:0000256" key="8">
    <source>
        <dbReference type="ARBA" id="ARBA00022679"/>
    </source>
</evidence>
<dbReference type="Proteomes" id="UP000290682">
    <property type="component" value="Unassembled WGS sequence"/>
</dbReference>
<dbReference type="InterPro" id="IPR050396">
    <property type="entry name" value="Glycosyltr_51/Transpeptidase"/>
</dbReference>
<evidence type="ECO:0000256" key="12">
    <source>
        <dbReference type="ARBA" id="ARBA00049902"/>
    </source>
</evidence>
<keyword evidence="8" id="KW-0808">Transferase</keyword>
<evidence type="ECO:0000256" key="6">
    <source>
        <dbReference type="ARBA" id="ARBA00022670"/>
    </source>
</evidence>
<dbReference type="SUPFAM" id="SSF53955">
    <property type="entry name" value="Lysozyme-like"/>
    <property type="match status" value="1"/>
</dbReference>
<gene>
    <name evidence="16" type="primary">pbpC</name>
    <name evidence="16" type="ORF">EBB06_10570</name>
</gene>
<dbReference type="NCBIfam" id="TIGR02073">
    <property type="entry name" value="PBP_1c"/>
    <property type="match status" value="1"/>
</dbReference>
<protein>
    <recommendedName>
        <fullName evidence="11">peptidoglycan glycosyltransferase</fullName>
        <ecNumber evidence="11">2.4.99.28</ecNumber>
    </recommendedName>
</protein>
<evidence type="ECO:0000256" key="5">
    <source>
        <dbReference type="ARBA" id="ARBA00022645"/>
    </source>
</evidence>
<dbReference type="InterPro" id="IPR009647">
    <property type="entry name" value="PBP_C"/>
</dbReference>
<evidence type="ECO:0000256" key="4">
    <source>
        <dbReference type="ARBA" id="ARBA00007739"/>
    </source>
</evidence>
<dbReference type="EMBL" id="REGR01000011">
    <property type="protein sequence ID" value="RXZ43202.1"/>
    <property type="molecule type" value="Genomic_DNA"/>
</dbReference>
<feature type="domain" description="Penicillin-binding C-terminal" evidence="15">
    <location>
        <begin position="639"/>
        <end position="722"/>
    </location>
</feature>
<dbReference type="PANTHER" id="PTHR32282">
    <property type="entry name" value="BINDING PROTEIN TRANSPEPTIDASE, PUTATIVE-RELATED"/>
    <property type="match status" value="1"/>
</dbReference>
<reference evidence="16 17" key="1">
    <citation type="submission" date="2018-10" db="EMBL/GenBank/DDBJ databases">
        <title>Draft genome of Fastidiocella sp. strain 375T, a bacterium isolated from a karstic cave dripping water.</title>
        <authorList>
            <person name="Coelho C."/>
            <person name="Verissimo A."/>
            <person name="Tiago I."/>
        </authorList>
    </citation>
    <scope>NUCLEOTIDE SEQUENCE [LARGE SCALE GENOMIC DNA]</scope>
    <source>
        <strain evidence="16 17">CAVE-375</strain>
    </source>
</reference>
<accession>A0ABY0FF91</accession>
<dbReference type="InterPro" id="IPR012338">
    <property type="entry name" value="Beta-lactam/transpept-like"/>
</dbReference>
<dbReference type="InterPro" id="IPR023346">
    <property type="entry name" value="Lysozyme-like_dom_sf"/>
</dbReference>
<feature type="domain" description="Glycosyl transferase family 51" evidence="14">
    <location>
        <begin position="73"/>
        <end position="241"/>
    </location>
</feature>
<dbReference type="Pfam" id="PF06832">
    <property type="entry name" value="BiPBP_C"/>
    <property type="match status" value="1"/>
</dbReference>
<evidence type="ECO:0000259" key="14">
    <source>
        <dbReference type="Pfam" id="PF00912"/>
    </source>
</evidence>
<keyword evidence="5" id="KW-0121">Carboxypeptidase</keyword>
<proteinExistence type="inferred from homology"/>
<evidence type="ECO:0000256" key="3">
    <source>
        <dbReference type="ARBA" id="ARBA00007090"/>
    </source>
</evidence>
<evidence type="ECO:0000313" key="16">
    <source>
        <dbReference type="EMBL" id="RXZ43202.1"/>
    </source>
</evidence>
<dbReference type="PANTHER" id="PTHR32282:SF15">
    <property type="entry name" value="PENICILLIN-BINDING PROTEIN 1C"/>
    <property type="match status" value="1"/>
</dbReference>
<name>A0ABY0FF91_9NEIS</name>
<keyword evidence="6" id="KW-0645">Protease</keyword>